<protein>
    <submittedName>
        <fullName evidence="1">Uncharacterized protein</fullName>
    </submittedName>
</protein>
<name>A0A0A0BYW7_9CELL</name>
<evidence type="ECO:0000313" key="2">
    <source>
        <dbReference type="Proteomes" id="UP000054314"/>
    </source>
</evidence>
<dbReference type="EMBL" id="AXCZ01000085">
    <property type="protein sequence ID" value="KGM12887.1"/>
    <property type="molecule type" value="Genomic_DNA"/>
</dbReference>
<gene>
    <name evidence="1" type="ORF">N869_01035</name>
</gene>
<accession>A0A0A0BYW7</accession>
<keyword evidence="2" id="KW-1185">Reference proteome</keyword>
<evidence type="ECO:0000313" key="1">
    <source>
        <dbReference type="EMBL" id="KGM12887.1"/>
    </source>
</evidence>
<sequence length="81" mass="7956">MGGTVVGAVVGTVVGAGVGIVTSGMIDSMWENGVAELGDVGTAIADGWAELTETVGDIADLAGGAADWASTTARDVWDAIF</sequence>
<proteinExistence type="predicted"/>
<organism evidence="1 2">
    <name type="scientific">Cellulomonas bogoriensis 69B4 = DSM 16987</name>
    <dbReference type="NCBI Taxonomy" id="1386082"/>
    <lineage>
        <taxon>Bacteria</taxon>
        <taxon>Bacillati</taxon>
        <taxon>Actinomycetota</taxon>
        <taxon>Actinomycetes</taxon>
        <taxon>Micrococcales</taxon>
        <taxon>Cellulomonadaceae</taxon>
        <taxon>Cellulomonas</taxon>
    </lineage>
</organism>
<dbReference type="AlphaFoldDB" id="A0A0A0BYW7"/>
<dbReference type="RefSeq" id="WP_035060500.1">
    <property type="nucleotide sequence ID" value="NZ_AXCZ01000085.1"/>
</dbReference>
<dbReference type="Proteomes" id="UP000054314">
    <property type="component" value="Unassembled WGS sequence"/>
</dbReference>
<comment type="caution">
    <text evidence="1">The sequence shown here is derived from an EMBL/GenBank/DDBJ whole genome shotgun (WGS) entry which is preliminary data.</text>
</comment>
<dbReference type="OrthoDB" id="3770379at2"/>
<reference evidence="1 2" key="1">
    <citation type="submission" date="2013-08" db="EMBL/GenBank/DDBJ databases">
        <title>Genome sequencing of Cellulomonas bogoriensis 69B4.</title>
        <authorList>
            <person name="Chen F."/>
            <person name="Li Y."/>
            <person name="Wang G."/>
        </authorList>
    </citation>
    <scope>NUCLEOTIDE SEQUENCE [LARGE SCALE GENOMIC DNA]</scope>
    <source>
        <strain evidence="1 2">69B4</strain>
    </source>
</reference>